<dbReference type="OrthoDB" id="47488at2759"/>
<dbReference type="Pfam" id="PF03372">
    <property type="entry name" value="Exo_endo_phos"/>
    <property type="match status" value="1"/>
</dbReference>
<dbReference type="CDD" id="cd04486">
    <property type="entry name" value="YhcR_OBF_like"/>
    <property type="match status" value="1"/>
</dbReference>
<evidence type="ECO:0000313" key="4">
    <source>
        <dbReference type="EMBL" id="PWO01276.1"/>
    </source>
</evidence>
<dbReference type="EMBL" id="KZ819283">
    <property type="protein sequence ID" value="PWO01276.1"/>
    <property type="molecule type" value="Genomic_DNA"/>
</dbReference>
<sequence>MLVPSLLSLALAGVTLAAPQGRGPPSGPPGPPGPSSGPPGPPGPPGGPRPRPQARAEPLYPHDIQGPGFTSPLAGQNVTDVQGIITAIVSNGCYIQTPQERRDRDDRTSEGLFVFGTGRCAGAVGDLVSINGTVSEYTRARTNLRTTELSDVTGAVVVAAAGTPRARKIEPLVIGKERSPPTEWIGVKNQFELPANTSTLESGPRANSLDVENFGSDFWESLEGMLVTLQTPTVLGPLDRFNNTYLRPAGIPTTSGNARGGLTLAAKDGVPAGDSRFDANPEAIEVGEPLDGTFLPLDLVLSIVLADTTGIVSYDFSTPVFLPLTAPAVINREVVPAQPTNLTSSSACSLTVAGYNVENMSQRDGDRIAQVGQHIDQLLRDPDVIALNEIQDDSGATNNGVVNANRTLTAIIAAIKGAPYAFTQIDPQPGNVDGGAPGGNIRPAFLYRTDRVKLAGNAPAGNATQAVSVSGSPAQLSLNPGRIAPADPAWRASRKPIVAQFEKLDGGAQFFVVAAHFTSKGGSTDPYGPTQPPTNGGVQQRIAQASVLRNFVEQLLAAQSDAAVILAGDFNEFSGVQPLDELTGGGAITEIAVAERVERWSYIFGQNAQQIDHVFAAGRAVAGAVSELVHANTIQTDAARASDHDPVIGSFPVC</sequence>
<keyword evidence="2" id="KW-0732">Signal</keyword>
<feature type="chain" id="PRO_5016456330" evidence="2">
    <location>
        <begin position="18"/>
        <end position="654"/>
    </location>
</feature>
<proteinExistence type="predicted"/>
<keyword evidence="5" id="KW-1185">Reference proteome</keyword>
<evidence type="ECO:0000256" key="1">
    <source>
        <dbReference type="SAM" id="MobiDB-lite"/>
    </source>
</evidence>
<organism evidence="4 5">
    <name type="scientific">Tilletiopsis washingtonensis</name>
    <dbReference type="NCBI Taxonomy" id="58919"/>
    <lineage>
        <taxon>Eukaryota</taxon>
        <taxon>Fungi</taxon>
        <taxon>Dikarya</taxon>
        <taxon>Basidiomycota</taxon>
        <taxon>Ustilaginomycotina</taxon>
        <taxon>Exobasidiomycetes</taxon>
        <taxon>Entylomatales</taxon>
        <taxon>Entylomatales incertae sedis</taxon>
        <taxon>Tilletiopsis</taxon>
    </lineage>
</organism>
<feature type="compositionally biased region" description="Pro residues" evidence="1">
    <location>
        <begin position="25"/>
        <end position="51"/>
    </location>
</feature>
<dbReference type="STRING" id="58919.A0A316ZLK3"/>
<feature type="domain" description="Endonuclease/exonuclease/phosphatase" evidence="3">
    <location>
        <begin position="355"/>
        <end position="644"/>
    </location>
</feature>
<evidence type="ECO:0000313" key="5">
    <source>
        <dbReference type="Proteomes" id="UP000245946"/>
    </source>
</evidence>
<reference evidence="4 5" key="1">
    <citation type="journal article" date="2018" name="Mol. Biol. Evol.">
        <title>Broad Genomic Sampling Reveals a Smut Pathogenic Ancestry of the Fungal Clade Ustilaginomycotina.</title>
        <authorList>
            <person name="Kijpornyongpan T."/>
            <person name="Mondo S.J."/>
            <person name="Barry K."/>
            <person name="Sandor L."/>
            <person name="Lee J."/>
            <person name="Lipzen A."/>
            <person name="Pangilinan J."/>
            <person name="LaButti K."/>
            <person name="Hainaut M."/>
            <person name="Henrissat B."/>
            <person name="Grigoriev I.V."/>
            <person name="Spatafora J.W."/>
            <person name="Aime M.C."/>
        </authorList>
    </citation>
    <scope>NUCLEOTIDE SEQUENCE [LARGE SCALE GENOMIC DNA]</scope>
    <source>
        <strain evidence="4 5">MCA 4186</strain>
    </source>
</reference>
<feature type="region of interest" description="Disordered" evidence="1">
    <location>
        <begin position="17"/>
        <end position="75"/>
    </location>
</feature>
<dbReference type="GO" id="GO:0003824">
    <property type="term" value="F:catalytic activity"/>
    <property type="evidence" value="ECO:0007669"/>
    <property type="project" value="InterPro"/>
</dbReference>
<dbReference type="GeneID" id="37268662"/>
<dbReference type="RefSeq" id="XP_025601554.1">
    <property type="nucleotide sequence ID" value="XM_025741118.1"/>
</dbReference>
<protein>
    <submittedName>
        <fullName evidence="4">DNase I-like protein</fullName>
    </submittedName>
</protein>
<dbReference type="PANTHER" id="PTHR42834">
    <property type="entry name" value="ENDONUCLEASE/EXONUCLEASE/PHOSPHATASE FAMILY PROTEIN (AFU_ORTHOLOGUE AFUA_3G09210)"/>
    <property type="match status" value="1"/>
</dbReference>
<evidence type="ECO:0000259" key="3">
    <source>
        <dbReference type="Pfam" id="PF03372"/>
    </source>
</evidence>
<dbReference type="InterPro" id="IPR036691">
    <property type="entry name" value="Endo/exonu/phosph_ase_sf"/>
</dbReference>
<dbReference type="AlphaFoldDB" id="A0A316ZLK3"/>
<dbReference type="PANTHER" id="PTHR42834:SF1">
    <property type="entry name" value="ENDONUCLEASE_EXONUCLEASE_PHOSPHATASE FAMILY PROTEIN (AFU_ORTHOLOGUE AFUA_3G09210)"/>
    <property type="match status" value="1"/>
</dbReference>
<dbReference type="InterPro" id="IPR005135">
    <property type="entry name" value="Endo/exonuclease/phosphatase"/>
</dbReference>
<dbReference type="Gene3D" id="3.60.10.10">
    <property type="entry name" value="Endonuclease/exonuclease/phosphatase"/>
    <property type="match status" value="1"/>
</dbReference>
<feature type="signal peptide" evidence="2">
    <location>
        <begin position="1"/>
        <end position="17"/>
    </location>
</feature>
<evidence type="ECO:0000256" key="2">
    <source>
        <dbReference type="SAM" id="SignalP"/>
    </source>
</evidence>
<accession>A0A316ZLK3</accession>
<name>A0A316ZLK3_9BASI</name>
<dbReference type="Proteomes" id="UP000245946">
    <property type="component" value="Unassembled WGS sequence"/>
</dbReference>
<dbReference type="SUPFAM" id="SSF56219">
    <property type="entry name" value="DNase I-like"/>
    <property type="match status" value="1"/>
</dbReference>
<gene>
    <name evidence="4" type="ORF">FA09DRAFT_324124</name>
</gene>